<dbReference type="Pfam" id="PF14223">
    <property type="entry name" value="Retrotran_gag_2"/>
    <property type="match status" value="1"/>
</dbReference>
<proteinExistence type="predicted"/>
<reference evidence="2" key="1">
    <citation type="submission" date="2023-03" db="EMBL/GenBank/DDBJ databases">
        <title>Chromosome-scale reference genome and RAD-based genetic map of yellow starthistle (Centaurea solstitialis) reveal putative structural variation and QTLs associated with invader traits.</title>
        <authorList>
            <person name="Reatini B."/>
            <person name="Cang F.A."/>
            <person name="Jiang Q."/>
            <person name="Mckibben M.T.W."/>
            <person name="Barker M.S."/>
            <person name="Rieseberg L.H."/>
            <person name="Dlugosch K.M."/>
        </authorList>
    </citation>
    <scope>NUCLEOTIDE SEQUENCE</scope>
    <source>
        <strain evidence="2">CAN-66</strain>
        <tissue evidence="2">Leaf</tissue>
    </source>
</reference>
<evidence type="ECO:0000313" key="2">
    <source>
        <dbReference type="EMBL" id="KAJ9565836.1"/>
    </source>
</evidence>
<dbReference type="PANTHER" id="PTHR47592:SF30">
    <property type="entry name" value="CCHC-TYPE DOMAIN-CONTAINING PROTEIN"/>
    <property type="match status" value="1"/>
</dbReference>
<gene>
    <name evidence="2" type="ORF">OSB04_001802</name>
</gene>
<dbReference type="PANTHER" id="PTHR47592">
    <property type="entry name" value="PBF68 PROTEIN"/>
    <property type="match status" value="1"/>
</dbReference>
<name>A0AA38WV30_9ASTR</name>
<evidence type="ECO:0000313" key="3">
    <source>
        <dbReference type="Proteomes" id="UP001172457"/>
    </source>
</evidence>
<comment type="caution">
    <text evidence="2">The sequence shown here is derived from an EMBL/GenBank/DDBJ whole genome shotgun (WGS) entry which is preliminary data.</text>
</comment>
<keyword evidence="3" id="KW-1185">Reference proteome</keyword>
<feature type="region of interest" description="Disordered" evidence="1">
    <location>
        <begin position="327"/>
        <end position="348"/>
    </location>
</feature>
<feature type="compositionally biased region" description="Polar residues" evidence="1">
    <location>
        <begin position="222"/>
        <end position="247"/>
    </location>
</feature>
<accession>A0AA38WV30</accession>
<evidence type="ECO:0000256" key="1">
    <source>
        <dbReference type="SAM" id="MobiDB-lite"/>
    </source>
</evidence>
<sequence length="433" mass="50439">MESELPSENLRLMNQDIVKLDRFDGQNYTRWVEKVKFLLMFLKLYYILDPNLPPIPENPIPAEGQQPDQRAISDLEKQRLLRKEAEALCLGHIKNTLTDRLFDLYSPITDPRELWKALEQKYKTHEEGKYLVFKYLEFQMVDDKPIMEQVHELQVLVNKLNALSIPIVELFQVGAIIAKLPPSWKDFSKRMMHKSEDFSLDDLLKHLLIEEETRNRDKRGKGSSNVHHVTRSSNQKNKQSWGQNKVTNFGPKKQSFCDNRQFLTFRGKGKANSGHPDCARISRGIPGRVPGLPLQGQVEFHKDLVPGADPVAKSPYRLVPSVMQELEQGRNPCRSSEDRGHKEKGSSEDANKISTISWFGRLLFAIYRKFSKIAQPSTMSMPRDKKLFEKKNRRKRFNYLSISCIMHQSWHYPKERITSWCIAMLRIKAWDAF</sequence>
<organism evidence="2 3">
    <name type="scientific">Centaurea solstitialis</name>
    <name type="common">yellow star-thistle</name>
    <dbReference type="NCBI Taxonomy" id="347529"/>
    <lineage>
        <taxon>Eukaryota</taxon>
        <taxon>Viridiplantae</taxon>
        <taxon>Streptophyta</taxon>
        <taxon>Embryophyta</taxon>
        <taxon>Tracheophyta</taxon>
        <taxon>Spermatophyta</taxon>
        <taxon>Magnoliopsida</taxon>
        <taxon>eudicotyledons</taxon>
        <taxon>Gunneridae</taxon>
        <taxon>Pentapetalae</taxon>
        <taxon>asterids</taxon>
        <taxon>campanulids</taxon>
        <taxon>Asterales</taxon>
        <taxon>Asteraceae</taxon>
        <taxon>Carduoideae</taxon>
        <taxon>Cardueae</taxon>
        <taxon>Centaureinae</taxon>
        <taxon>Centaurea</taxon>
    </lineage>
</organism>
<dbReference type="Proteomes" id="UP001172457">
    <property type="component" value="Chromosome 1"/>
</dbReference>
<feature type="compositionally biased region" description="Basic and acidic residues" evidence="1">
    <location>
        <begin position="335"/>
        <end position="348"/>
    </location>
</feature>
<feature type="region of interest" description="Disordered" evidence="1">
    <location>
        <begin position="214"/>
        <end position="253"/>
    </location>
</feature>
<dbReference type="AlphaFoldDB" id="A0AA38WV30"/>
<dbReference type="EMBL" id="JARYMX010000001">
    <property type="protein sequence ID" value="KAJ9565836.1"/>
    <property type="molecule type" value="Genomic_DNA"/>
</dbReference>
<protein>
    <submittedName>
        <fullName evidence="2">Uncharacterized protein</fullName>
    </submittedName>
</protein>